<keyword evidence="6" id="KW-1185">Reference proteome</keyword>
<dbReference type="EMBL" id="JACDTQ010001574">
    <property type="protein sequence ID" value="KAF5922015.1"/>
    <property type="molecule type" value="Genomic_DNA"/>
</dbReference>
<keyword evidence="4" id="KW-0067">ATP-binding</keyword>
<dbReference type="GO" id="GO:0005524">
    <property type="term" value="F:ATP binding"/>
    <property type="evidence" value="ECO:0007669"/>
    <property type="project" value="UniProtKB-KW"/>
</dbReference>
<evidence type="ECO:0000256" key="1">
    <source>
        <dbReference type="ARBA" id="ARBA00022563"/>
    </source>
</evidence>
<dbReference type="Gene3D" id="3.40.50.300">
    <property type="entry name" value="P-loop containing nucleotide triphosphate hydrolases"/>
    <property type="match status" value="1"/>
</dbReference>
<dbReference type="SUPFAM" id="SSF52540">
    <property type="entry name" value="P-loop containing nucleoside triphosphate hydrolases"/>
    <property type="match status" value="1"/>
</dbReference>
<evidence type="ECO:0000256" key="2">
    <source>
        <dbReference type="ARBA" id="ARBA00022598"/>
    </source>
</evidence>
<dbReference type="GO" id="GO:0004329">
    <property type="term" value="F:formate-tetrahydrofolate ligase activity"/>
    <property type="evidence" value="ECO:0007669"/>
    <property type="project" value="InterPro"/>
</dbReference>
<gene>
    <name evidence="5" type="ORF">HPG69_015465</name>
</gene>
<name>A0A7J7F1X8_DICBM</name>
<evidence type="ECO:0000256" key="3">
    <source>
        <dbReference type="ARBA" id="ARBA00022741"/>
    </source>
</evidence>
<evidence type="ECO:0000256" key="4">
    <source>
        <dbReference type="ARBA" id="ARBA00022840"/>
    </source>
</evidence>
<dbReference type="InterPro" id="IPR027417">
    <property type="entry name" value="P-loop_NTPase"/>
</dbReference>
<evidence type="ECO:0000313" key="5">
    <source>
        <dbReference type="EMBL" id="KAF5922015.1"/>
    </source>
</evidence>
<keyword evidence="3" id="KW-0547">Nucleotide-binding</keyword>
<dbReference type="InterPro" id="IPR000559">
    <property type="entry name" value="Formate_THF_ligase"/>
</dbReference>
<organism evidence="5 6">
    <name type="scientific">Diceros bicornis minor</name>
    <name type="common">South-central black rhinoceros</name>
    <dbReference type="NCBI Taxonomy" id="77932"/>
    <lineage>
        <taxon>Eukaryota</taxon>
        <taxon>Metazoa</taxon>
        <taxon>Chordata</taxon>
        <taxon>Craniata</taxon>
        <taxon>Vertebrata</taxon>
        <taxon>Euteleostomi</taxon>
        <taxon>Mammalia</taxon>
        <taxon>Eutheria</taxon>
        <taxon>Laurasiatheria</taxon>
        <taxon>Perissodactyla</taxon>
        <taxon>Rhinocerotidae</taxon>
        <taxon>Diceros</taxon>
    </lineage>
</organism>
<dbReference type="Proteomes" id="UP000551758">
    <property type="component" value="Unassembled WGS sequence"/>
</dbReference>
<dbReference type="Pfam" id="PF01268">
    <property type="entry name" value="FTHFS"/>
    <property type="match status" value="1"/>
</dbReference>
<evidence type="ECO:0000313" key="6">
    <source>
        <dbReference type="Proteomes" id="UP000551758"/>
    </source>
</evidence>
<keyword evidence="2" id="KW-0436">Ligase</keyword>
<reference evidence="5 6" key="1">
    <citation type="journal article" date="2020" name="Mol. Biol. Evol.">
        <title>Interspecific Gene Flow and the Evolution of Specialization in Black and White Rhinoceros.</title>
        <authorList>
            <person name="Moodley Y."/>
            <person name="Westbury M.V."/>
            <person name="Russo I.M."/>
            <person name="Gopalakrishnan S."/>
            <person name="Rakotoarivelo A."/>
            <person name="Olsen R.A."/>
            <person name="Prost S."/>
            <person name="Tunstall T."/>
            <person name="Ryder O.A."/>
            <person name="Dalen L."/>
            <person name="Bruford M.W."/>
        </authorList>
    </citation>
    <scope>NUCLEOTIDE SEQUENCE [LARGE SCALE GENOMIC DNA]</scope>
    <source>
        <strain evidence="5">SBR-YM</strain>
        <tissue evidence="5">Skin</tissue>
    </source>
</reference>
<protein>
    <submittedName>
        <fullName evidence="5">Uncharacterized protein</fullName>
    </submittedName>
</protein>
<accession>A0A7J7F1X8</accession>
<dbReference type="AlphaFoldDB" id="A0A7J7F1X8"/>
<sequence>MDTNFSSIADPTALKFTGSEGSILIEAGFGANFSNLSCGRACCYCQDPLLLSKRKGEPKDTAGWTPPKACMGENLKLVEKGFSYLKKQIENAQTFGVPVALTSAVKMDTEANRTLAVASPKNMGLLIF</sequence>
<proteinExistence type="predicted"/>
<comment type="caution">
    <text evidence="5">The sequence shown here is derived from an EMBL/GenBank/DDBJ whole genome shotgun (WGS) entry which is preliminary data.</text>
</comment>
<keyword evidence="1" id="KW-0554">One-carbon metabolism</keyword>
<dbReference type="GO" id="GO:0006730">
    <property type="term" value="P:one-carbon metabolic process"/>
    <property type="evidence" value="ECO:0007669"/>
    <property type="project" value="UniProtKB-KW"/>
</dbReference>